<protein>
    <recommendedName>
        <fullName evidence="6">DNA 5'-3' helicase</fullName>
        <ecNumber evidence="6">5.6.2.3</ecNumber>
    </recommendedName>
</protein>
<proteinExistence type="predicted"/>
<dbReference type="Pfam" id="PF06777">
    <property type="entry name" value="HBB"/>
    <property type="match status" value="1"/>
</dbReference>
<feature type="non-terminal residue" evidence="9">
    <location>
        <position position="1"/>
    </location>
</feature>
<dbReference type="STRING" id="667725.A0A0L0F175"/>
<evidence type="ECO:0000256" key="4">
    <source>
        <dbReference type="ARBA" id="ARBA00023125"/>
    </source>
</evidence>
<keyword evidence="10" id="KW-1185">Reference proteome</keyword>
<dbReference type="GO" id="GO:0006289">
    <property type="term" value="P:nucleotide-excision repair"/>
    <property type="evidence" value="ECO:0007669"/>
    <property type="project" value="InterPro"/>
</dbReference>
<reference evidence="9 10" key="1">
    <citation type="submission" date="2011-02" db="EMBL/GenBank/DDBJ databases">
        <title>The Genome Sequence of Sphaeroforma arctica JP610.</title>
        <authorList>
            <consortium name="The Broad Institute Genome Sequencing Platform"/>
            <person name="Russ C."/>
            <person name="Cuomo C."/>
            <person name="Young S.K."/>
            <person name="Zeng Q."/>
            <person name="Gargeya S."/>
            <person name="Alvarado L."/>
            <person name="Berlin A."/>
            <person name="Chapman S.B."/>
            <person name="Chen Z."/>
            <person name="Freedman E."/>
            <person name="Gellesch M."/>
            <person name="Goldberg J."/>
            <person name="Griggs A."/>
            <person name="Gujja S."/>
            <person name="Heilman E."/>
            <person name="Heiman D."/>
            <person name="Howarth C."/>
            <person name="Mehta T."/>
            <person name="Neiman D."/>
            <person name="Pearson M."/>
            <person name="Roberts A."/>
            <person name="Saif S."/>
            <person name="Shea T."/>
            <person name="Shenoy N."/>
            <person name="Sisk P."/>
            <person name="Stolte C."/>
            <person name="Sykes S."/>
            <person name="White J."/>
            <person name="Yandava C."/>
            <person name="Burger G."/>
            <person name="Gray M.W."/>
            <person name="Holland P.W.H."/>
            <person name="King N."/>
            <person name="Lang F.B.F."/>
            <person name="Roger A.J."/>
            <person name="Ruiz-Trillo I."/>
            <person name="Haas B."/>
            <person name="Nusbaum C."/>
            <person name="Birren B."/>
        </authorList>
    </citation>
    <scope>NUCLEOTIDE SEQUENCE [LARGE SCALE GENOMIC DNA]</scope>
    <source>
        <strain evidence="9 10">JP610</strain>
    </source>
</reference>
<gene>
    <name evidence="9" type="ORF">SARC_17583</name>
</gene>
<dbReference type="InterPro" id="IPR001945">
    <property type="entry name" value="RAD3/XPD"/>
</dbReference>
<dbReference type="GO" id="GO:0043139">
    <property type="term" value="F:5'-3' DNA helicase activity"/>
    <property type="evidence" value="ECO:0007669"/>
    <property type="project" value="UniProtKB-EC"/>
</dbReference>
<evidence type="ECO:0000256" key="7">
    <source>
        <dbReference type="ARBA" id="ARBA00048954"/>
    </source>
</evidence>
<dbReference type="GO" id="GO:0016818">
    <property type="term" value="F:hydrolase activity, acting on acid anhydrides, in phosphorus-containing anhydrides"/>
    <property type="evidence" value="ECO:0007669"/>
    <property type="project" value="InterPro"/>
</dbReference>
<dbReference type="EC" id="5.6.2.3" evidence="6"/>
<dbReference type="GO" id="GO:0003677">
    <property type="term" value="F:DNA binding"/>
    <property type="evidence" value="ECO:0007669"/>
    <property type="project" value="UniProtKB-KW"/>
</dbReference>
<dbReference type="OrthoDB" id="272481at2759"/>
<dbReference type="EMBL" id="KQ252876">
    <property type="protein sequence ID" value="KNC69898.1"/>
    <property type="molecule type" value="Genomic_DNA"/>
</dbReference>
<evidence type="ECO:0000256" key="6">
    <source>
        <dbReference type="ARBA" id="ARBA00044969"/>
    </source>
</evidence>
<organism evidence="9 10">
    <name type="scientific">Sphaeroforma arctica JP610</name>
    <dbReference type="NCBI Taxonomy" id="667725"/>
    <lineage>
        <taxon>Eukaryota</taxon>
        <taxon>Ichthyosporea</taxon>
        <taxon>Ichthyophonida</taxon>
        <taxon>Sphaeroforma</taxon>
    </lineage>
</organism>
<feature type="domain" description="Helical and beta-bridge" evidence="8">
    <location>
        <begin position="1"/>
        <end position="78"/>
    </location>
</feature>
<dbReference type="GO" id="GO:0005634">
    <property type="term" value="C:nucleus"/>
    <property type="evidence" value="ECO:0007669"/>
    <property type="project" value="InterPro"/>
</dbReference>
<dbReference type="GO" id="GO:0051539">
    <property type="term" value="F:4 iron, 4 sulfur cluster binding"/>
    <property type="evidence" value="ECO:0007669"/>
    <property type="project" value="UniProtKB-KW"/>
</dbReference>
<keyword evidence="3" id="KW-0227">DNA damage</keyword>
<feature type="non-terminal residue" evidence="9">
    <location>
        <position position="105"/>
    </location>
</feature>
<keyword evidence="2" id="KW-0004">4Fe-4S</keyword>
<keyword evidence="4" id="KW-0238">DNA-binding</keyword>
<keyword evidence="5" id="KW-0234">DNA repair</keyword>
<evidence type="ECO:0000256" key="1">
    <source>
        <dbReference type="ARBA" id="ARBA00001966"/>
    </source>
</evidence>
<dbReference type="GO" id="GO:0005524">
    <property type="term" value="F:ATP binding"/>
    <property type="evidence" value="ECO:0007669"/>
    <property type="project" value="InterPro"/>
</dbReference>
<accession>A0A0L0F175</accession>
<dbReference type="GeneID" id="25918087"/>
<evidence type="ECO:0000256" key="2">
    <source>
        <dbReference type="ARBA" id="ARBA00022485"/>
    </source>
</evidence>
<dbReference type="Proteomes" id="UP000054560">
    <property type="component" value="Unassembled WGS sequence"/>
</dbReference>
<dbReference type="AlphaFoldDB" id="A0A0L0F175"/>
<comment type="cofactor">
    <cofactor evidence="1">
        <name>[4Fe-4S] cluster</name>
        <dbReference type="ChEBI" id="CHEBI:49883"/>
    </cofactor>
</comment>
<evidence type="ECO:0000256" key="5">
    <source>
        <dbReference type="ARBA" id="ARBA00023204"/>
    </source>
</evidence>
<keyword evidence="2" id="KW-0411">Iron-sulfur</keyword>
<dbReference type="PRINTS" id="PR00852">
    <property type="entry name" value="XRODRMPGMNTD"/>
</dbReference>
<dbReference type="InterPro" id="IPR010643">
    <property type="entry name" value="HBB"/>
</dbReference>
<keyword evidence="2" id="KW-0479">Metal-binding</keyword>
<evidence type="ECO:0000313" key="9">
    <source>
        <dbReference type="EMBL" id="KNC69898.1"/>
    </source>
</evidence>
<comment type="catalytic activity">
    <reaction evidence="7">
        <text>ATP + H2O = ADP + phosphate + H(+)</text>
        <dbReference type="Rhea" id="RHEA:13065"/>
        <dbReference type="ChEBI" id="CHEBI:15377"/>
        <dbReference type="ChEBI" id="CHEBI:15378"/>
        <dbReference type="ChEBI" id="CHEBI:30616"/>
        <dbReference type="ChEBI" id="CHEBI:43474"/>
        <dbReference type="ChEBI" id="CHEBI:456216"/>
        <dbReference type="EC" id="5.6.2.3"/>
    </reaction>
</comment>
<evidence type="ECO:0000256" key="3">
    <source>
        <dbReference type="ARBA" id="ARBA00022763"/>
    </source>
</evidence>
<dbReference type="RefSeq" id="XP_014143800.1">
    <property type="nucleotide sequence ID" value="XM_014288325.1"/>
</dbReference>
<evidence type="ECO:0000313" key="10">
    <source>
        <dbReference type="Proteomes" id="UP000054560"/>
    </source>
</evidence>
<evidence type="ECO:0000259" key="8">
    <source>
        <dbReference type="Pfam" id="PF06777"/>
    </source>
</evidence>
<keyword evidence="2" id="KW-0408">Iron</keyword>
<dbReference type="eggNOG" id="KOG1131">
    <property type="taxonomic scope" value="Eukaryota"/>
</dbReference>
<name>A0A0L0F175_9EUKA</name>
<sequence>FVEYLKVRLTVQRVESESPLLFVQNLQNAVAIERKPLRFCSERLSSLLRTLELTDLSDFNTLTRVCHFATLIGTYTEGFSLIIEPYDDRAPAIPNPILHFSCMDA</sequence>